<evidence type="ECO:0000256" key="1">
    <source>
        <dbReference type="SAM" id="MobiDB-lite"/>
    </source>
</evidence>
<name>A0A1I8FBG1_9PLAT</name>
<evidence type="ECO:0000313" key="3">
    <source>
        <dbReference type="WBParaSite" id="maker-unitig_28142-snap-gene-0.2-mRNA-1"/>
    </source>
</evidence>
<organism evidence="2 3">
    <name type="scientific">Macrostomum lignano</name>
    <dbReference type="NCBI Taxonomy" id="282301"/>
    <lineage>
        <taxon>Eukaryota</taxon>
        <taxon>Metazoa</taxon>
        <taxon>Spiralia</taxon>
        <taxon>Lophotrochozoa</taxon>
        <taxon>Platyhelminthes</taxon>
        <taxon>Rhabditophora</taxon>
        <taxon>Macrostomorpha</taxon>
        <taxon>Macrostomida</taxon>
        <taxon>Macrostomidae</taxon>
        <taxon>Macrostomum</taxon>
    </lineage>
</organism>
<sequence length="148" mass="16434">GRASGKGTQCEKITAPTSRRPHSVNGFSRAAILPTELRHRNGDKMLRAAMDERARELVPLEVVLDLLAALGDAASRPRQPLASSLDQAVRFEADWRPCRSVLFFNLDEARHEAAALLKRGETSGRFGLTNEATIVKRFQTFQKLTRPP</sequence>
<dbReference type="Proteomes" id="UP000095280">
    <property type="component" value="Unplaced"/>
</dbReference>
<dbReference type="Gene3D" id="3.40.50.300">
    <property type="entry name" value="P-loop containing nucleotide triphosphate hydrolases"/>
    <property type="match status" value="1"/>
</dbReference>
<evidence type="ECO:0000313" key="2">
    <source>
        <dbReference type="Proteomes" id="UP000095280"/>
    </source>
</evidence>
<accession>A0A1I8FBG1</accession>
<feature type="region of interest" description="Disordered" evidence="1">
    <location>
        <begin position="1"/>
        <end position="20"/>
    </location>
</feature>
<dbReference type="InterPro" id="IPR027417">
    <property type="entry name" value="P-loop_NTPase"/>
</dbReference>
<protein>
    <submittedName>
        <fullName evidence="3">Adenylate kinase</fullName>
    </submittedName>
</protein>
<reference evidence="3" key="1">
    <citation type="submission" date="2016-11" db="UniProtKB">
        <authorList>
            <consortium name="WormBaseParasite"/>
        </authorList>
    </citation>
    <scope>IDENTIFICATION</scope>
</reference>
<proteinExistence type="predicted"/>
<dbReference type="WBParaSite" id="maker-unitig_28142-snap-gene-0.2-mRNA-1">
    <property type="protein sequence ID" value="maker-unitig_28142-snap-gene-0.2-mRNA-1"/>
    <property type="gene ID" value="maker-unitig_28142-snap-gene-0.2"/>
</dbReference>
<keyword evidence="2" id="KW-1185">Reference proteome</keyword>
<dbReference type="AlphaFoldDB" id="A0A1I8FBG1"/>